<dbReference type="EMBL" id="HBEC01038999">
    <property type="protein sequence ID" value="CAD8305502.1"/>
    <property type="molecule type" value="Transcribed_RNA"/>
</dbReference>
<protein>
    <submittedName>
        <fullName evidence="1">Uncharacterized protein</fullName>
    </submittedName>
</protein>
<reference evidence="1" key="1">
    <citation type="submission" date="2021-01" db="EMBL/GenBank/DDBJ databases">
        <authorList>
            <person name="Corre E."/>
            <person name="Pelletier E."/>
            <person name="Niang G."/>
            <person name="Scheremetjew M."/>
            <person name="Finn R."/>
            <person name="Kale V."/>
            <person name="Holt S."/>
            <person name="Cochrane G."/>
            <person name="Meng A."/>
            <person name="Brown T."/>
            <person name="Cohen L."/>
        </authorList>
    </citation>
    <scope>NUCLEOTIDE SEQUENCE</scope>
    <source>
        <strain evidence="1">CCMP219</strain>
    </source>
</reference>
<gene>
    <name evidence="1" type="ORF">CEUR00632_LOCUS18119</name>
</gene>
<proteinExistence type="predicted"/>
<accession>A0A7R9VV30</accession>
<sequence length="367" mass="39632">MRRALRVLQQAGVAQDALALKQQQQVLAAAPGMVRGMTGDAAPADNPLSKIMPQVVAVPRQVLNGVIGLTGQAVVAAAGMASPLVKSFGDRLCIDGSVANLKDVDTAYWAYWLAETGYDNVMGFRKLAEASIPKVADMDATQVTNLVTGLHKARVYDKALFEGVAANIGANFTKFDTEQMVAILKAFADNDHFTVTLFDDAADCITYCNHYLAPVKLPTTAIVNTLAAYAKFRHDRGDLFVTLCRGISEVGLSKLSAADRKVAVVTGLKALTALNFYPEQVDAMLYYTKTDAGAFSADELKLADEVVAAIEAQTGGSLQTYEYSHDEDATHWYGHHQAAPSQYELYVFRESLVPESYSPAALRPKKP</sequence>
<name>A0A7R9VV30_9CHLO</name>
<evidence type="ECO:0000313" key="1">
    <source>
        <dbReference type="EMBL" id="CAD8305502.1"/>
    </source>
</evidence>
<organism evidence="1">
    <name type="scientific">Chlamydomonas euryale</name>
    <dbReference type="NCBI Taxonomy" id="1486919"/>
    <lineage>
        <taxon>Eukaryota</taxon>
        <taxon>Viridiplantae</taxon>
        <taxon>Chlorophyta</taxon>
        <taxon>core chlorophytes</taxon>
        <taxon>Chlorophyceae</taxon>
        <taxon>CS clade</taxon>
        <taxon>Chlamydomonadales</taxon>
        <taxon>Chlamydomonadaceae</taxon>
        <taxon>Chlamydomonas</taxon>
    </lineage>
</organism>
<dbReference type="AlphaFoldDB" id="A0A7R9VV30"/>